<feature type="compositionally biased region" description="Polar residues" evidence="7">
    <location>
        <begin position="485"/>
        <end position="497"/>
    </location>
</feature>
<feature type="compositionally biased region" description="Polar residues" evidence="7">
    <location>
        <begin position="275"/>
        <end position="292"/>
    </location>
</feature>
<organism evidence="9 10">
    <name type="scientific">Leishmania donovani</name>
    <dbReference type="NCBI Taxonomy" id="5661"/>
    <lineage>
        <taxon>Eukaryota</taxon>
        <taxon>Discoba</taxon>
        <taxon>Euglenozoa</taxon>
        <taxon>Kinetoplastea</taxon>
        <taxon>Metakinetoplastina</taxon>
        <taxon>Trypanosomatida</taxon>
        <taxon>Trypanosomatidae</taxon>
        <taxon>Leishmaniinae</taxon>
        <taxon>Leishmania</taxon>
    </lineage>
</organism>
<dbReference type="VEuPathDB" id="TriTrypDB:LDHU3_10.1240"/>
<dbReference type="GO" id="GO:0004672">
    <property type="term" value="F:protein kinase activity"/>
    <property type="evidence" value="ECO:0007669"/>
    <property type="project" value="InterPro"/>
</dbReference>
<feature type="compositionally biased region" description="Low complexity" evidence="7">
    <location>
        <begin position="114"/>
        <end position="128"/>
    </location>
</feature>
<feature type="region of interest" description="Disordered" evidence="7">
    <location>
        <begin position="1"/>
        <end position="497"/>
    </location>
</feature>
<feature type="region of interest" description="Disordered" evidence="7">
    <location>
        <begin position="869"/>
        <end position="911"/>
    </location>
</feature>
<evidence type="ECO:0000256" key="7">
    <source>
        <dbReference type="SAM" id="MobiDB-lite"/>
    </source>
</evidence>
<evidence type="ECO:0000256" key="6">
    <source>
        <dbReference type="PROSITE-ProRule" id="PRU10141"/>
    </source>
</evidence>
<dbReference type="InterPro" id="IPR011009">
    <property type="entry name" value="Kinase-like_dom_sf"/>
</dbReference>
<dbReference type="VEuPathDB" id="TriTrypDB:LdBPK_100860.1"/>
<feature type="region of interest" description="Disordered" evidence="7">
    <location>
        <begin position="3554"/>
        <end position="3684"/>
    </location>
</feature>
<feature type="compositionally biased region" description="Polar residues" evidence="7">
    <location>
        <begin position="440"/>
        <end position="452"/>
    </location>
</feature>
<dbReference type="PROSITE" id="PS00107">
    <property type="entry name" value="PROTEIN_KINASE_ATP"/>
    <property type="match status" value="1"/>
</dbReference>
<feature type="region of interest" description="Disordered" evidence="7">
    <location>
        <begin position="1932"/>
        <end position="1990"/>
    </location>
</feature>
<dbReference type="VEuPathDB" id="TriTrypDB:LDHU3_10.1230"/>
<dbReference type="SUPFAM" id="SSF48452">
    <property type="entry name" value="TPR-like"/>
    <property type="match status" value="1"/>
</dbReference>
<dbReference type="VEuPathDB" id="TriTrypDB:LDHU3_10.1220"/>
<dbReference type="InterPro" id="IPR000719">
    <property type="entry name" value="Prot_kinase_dom"/>
</dbReference>
<dbReference type="EMBL" id="RHLC01000036">
    <property type="protein sequence ID" value="TPP46584.1"/>
    <property type="molecule type" value="Genomic_DNA"/>
</dbReference>
<feature type="region of interest" description="Disordered" evidence="7">
    <location>
        <begin position="2978"/>
        <end position="3023"/>
    </location>
</feature>
<feature type="binding site" evidence="6">
    <location>
        <position position="1080"/>
    </location>
    <ligand>
        <name>ATP</name>
        <dbReference type="ChEBI" id="CHEBI:30616"/>
    </ligand>
</feature>
<dbReference type="Gene3D" id="1.10.510.10">
    <property type="entry name" value="Transferase(Phosphotransferase) domain 1"/>
    <property type="match status" value="1"/>
</dbReference>
<dbReference type="VEuPathDB" id="TriTrypDB:LdBPK_100880.1"/>
<evidence type="ECO:0000256" key="5">
    <source>
        <dbReference type="ARBA" id="ARBA00037982"/>
    </source>
</evidence>
<feature type="compositionally biased region" description="Polar residues" evidence="7">
    <location>
        <begin position="539"/>
        <end position="549"/>
    </location>
</feature>
<evidence type="ECO:0000256" key="3">
    <source>
        <dbReference type="ARBA" id="ARBA00022777"/>
    </source>
</evidence>
<feature type="region of interest" description="Disordered" evidence="7">
    <location>
        <begin position="1490"/>
        <end position="1607"/>
    </location>
</feature>
<name>A0A504XE19_LEIDO</name>
<comment type="caution">
    <text evidence="9">The sequence shown here is derived from an EMBL/GenBank/DDBJ whole genome shotgun (WGS) entry which is preliminary data.</text>
</comment>
<keyword evidence="1" id="KW-0808">Transferase</keyword>
<dbReference type="GO" id="GO:0005524">
    <property type="term" value="F:ATP binding"/>
    <property type="evidence" value="ECO:0007669"/>
    <property type="project" value="UniProtKB-UniRule"/>
</dbReference>
<keyword evidence="4 6" id="KW-0067">ATP-binding</keyword>
<feature type="compositionally biased region" description="Basic and acidic residues" evidence="7">
    <location>
        <begin position="324"/>
        <end position="336"/>
    </location>
</feature>
<feature type="compositionally biased region" description="Basic residues" evidence="7">
    <location>
        <begin position="3674"/>
        <end position="3684"/>
    </location>
</feature>
<feature type="compositionally biased region" description="Low complexity" evidence="7">
    <location>
        <begin position="3652"/>
        <end position="3673"/>
    </location>
</feature>
<dbReference type="Pfam" id="PF00069">
    <property type="entry name" value="Pkinase"/>
    <property type="match status" value="1"/>
</dbReference>
<feature type="compositionally biased region" description="Basic and acidic residues" evidence="7">
    <location>
        <begin position="1586"/>
        <end position="1600"/>
    </location>
</feature>
<dbReference type="PANTHER" id="PTHR11042">
    <property type="entry name" value="EUKARYOTIC TRANSLATION INITIATION FACTOR 2-ALPHA KINASE EIF2-ALPHA KINASE -RELATED"/>
    <property type="match status" value="1"/>
</dbReference>
<feature type="compositionally biased region" description="Low complexity" evidence="7">
    <location>
        <begin position="550"/>
        <end position="560"/>
    </location>
</feature>
<dbReference type="Proteomes" id="UP000318447">
    <property type="component" value="Unassembled WGS sequence"/>
</dbReference>
<dbReference type="SUPFAM" id="SSF56112">
    <property type="entry name" value="Protein kinase-like (PK-like)"/>
    <property type="match status" value="1"/>
</dbReference>
<dbReference type="VEuPathDB" id="TriTrypDB:LdCL_100015400"/>
<feature type="compositionally biased region" description="Low complexity" evidence="7">
    <location>
        <begin position="16"/>
        <end position="28"/>
    </location>
</feature>
<comment type="similarity">
    <text evidence="5">Belongs to the protein kinase superfamily. Ser/Thr protein kinase family. GCN2 subfamily.</text>
</comment>
<feature type="compositionally biased region" description="Basic residues" evidence="7">
    <location>
        <begin position="129"/>
        <end position="140"/>
    </location>
</feature>
<feature type="compositionally biased region" description="Low complexity" evidence="7">
    <location>
        <begin position="3609"/>
        <end position="3629"/>
    </location>
</feature>
<evidence type="ECO:0000313" key="9">
    <source>
        <dbReference type="EMBL" id="TPP46584.1"/>
    </source>
</evidence>
<feature type="compositionally biased region" description="Basic and acidic residues" evidence="7">
    <location>
        <begin position="3581"/>
        <end position="3593"/>
    </location>
</feature>
<evidence type="ECO:0000313" key="10">
    <source>
        <dbReference type="Proteomes" id="UP000318447"/>
    </source>
</evidence>
<feature type="compositionally biased region" description="Low complexity" evidence="7">
    <location>
        <begin position="1974"/>
        <end position="1990"/>
    </location>
</feature>
<sequence>MPPKKRKAVGSKRDATTATAAAAATAAKTRQRKTAGTKTAAASKKSTFKPAPKKRAAQLPCTSPAARMASKAATRKANIVKQAANTPERGPTAEKIAVSSSERRKSSPSPQPPVAAEAAAATAPAPAARAHRKGATVKHPPRTDEELDDGGGIASSAAEEKTERTYRKDAHGNATAAPSTLTARTSTATRSSRPIVVVANNEDESEQEGNDGEDTIFFGSDVVDATRSDGDARQSQLDAPPPPHPSLAASTAAAVEQHLVTSPEPAVRGTRKQTSDGNNNGADSPSRQSAESSPEALMADSESKPSSHRWQRQLLAGGTPATQRLREKDALQDGGHRQVGSPPAHAAETVKQLFTEPVRSISATSTPADDSPNGTLIMSHGSEEDGVEEADAPGLHRRQRQHHQHLPPPLDVSSIATHSDSESRWSQRRRGGVTDDLCRGTSTRLLSTQSSALKDDEASPSLQHKAMASAAQSIPAPAGRLRMGGNTSRQSSPSSSYVWLKRTAGGDAITQLPKSLSVSPVSLRGDSRKGGVKGDAASSLPQPLSQTQPAAHSVSAASSSTGEATQTLAQASANAAGGLQASLHVVPSGPTAAPAVSRPSTQLITKAAATRPIASPGTMWICLDDDDCAGDDSDSEGEGVVGEAKTAAPLHNGSDVPLISVKMEIDAETDAVYTPPEHTAAAAASPSPSGSSHKGGVAVGGEEQTEAPGRLRSRRPSPSKADSGGAGVRVDQSNIPVLSPAQARRRPPAEKSHPIAEILSPTFRPRRRPPDTSADPSHSLGAGSATHQRLASWPASHCYINLDDDTEDEDAEESPPRQRARNAHALDGAVYSAQPMSSASVADVLPALLRASTVTGADARSQLSLPLIIDDDDDEGVPEVGSETHTKESGDQEVRCEGLSPKPPKPKRGTCVEGANEVVANEEDDDGLLKSPQKPHVKDFIFPNRLDPELRPSSPLYRSIHAAAIPVVIGNTKGASPDDVAAAGQAGHKRSRAKDAKTGAAAPALPDWGRPADTLLRDFFPTKFTKKSFMEAAKNVMSPMHFLEAGDFWAAFASAEFVGEGSFGLVWRCLTVDGDLVAVKSCPIILRTKANIEDSFSTIREIATMRFLSEMQVPYVLPLHSAFFVHAQEALPPLAQEALEWRQRLRKRAEEAALEVEVRLLARGGNRRASHTGAEEDIEDAPLTLEQQVAVQMERLTAAEGPEEQATRARLQSVRLPRFLSITHDDLTQSDATVFLVMELCDGDVEGISRSDGVAKGMVYCVSSALAAMHELGLLHLDLKPSNILFAYEHGPSQQRLQRFSASGPATDAVKFYLSDFGNCRLVGPDPMDEVQDSYGTFEYMDLRALRDAVCGRPTDAFSLGATLYELLYGRRLYPKCVDPRCRGEEDHSRECFVEAASQPVVLPTVGPPTTAAMVTPVTTIGLNAAAAGHARGPHANGGTGSTSGLICSGPALTPLQYLTLALLRKPWAERMTAEECRRYLVQTFHITQTEDSTSDSDGSRSRAPPLYDPMLSRRPVASGHTPGVSPHTSSLASDTPPPRTQMTTPGASPGGVEYSKKRQDDAEASELRRRMVQRATDAQRAGQEPLERQEGLSESDKWWPPENQNWSGRMFGTPFDMNKKKMDGMFVPELKEVFSPEKPLELSYEGDNFFINPDFHMADETFEETRRFVPPPSFDPAIDEIDDDGFTDSKVMFDIQAALEEDKKRLEAFGNPMTVEDQVDHLLAPQRDGQENIQQRQEFNGFVHWGLLHGAHMVLEENQDTKRAHEFVNRYMRDIDLFEKWLEHPKVRGHIQKKFGIDMSAKFDKLMALTMAMYTRSKIQVYEDDPAGALKSLTASMSFITEGADLKKERHRKALGAVLVARGMIHCKLKSFHRADDDLTRALAFVKANRSATLYQLRAEAREALGRIDEARADEERAAQIWEEAEVITPGMDGAPRKFPPGSSEPSRLPWYQHVSSAPPVLTSSKSGVGNVPSPAAATPSAATTGSSATAPAFLSSSIAAATQGAGPTLDARVEDIVKVEETLASELTLPKVVQLLIDPQAEGVERITMSEFVAMQPKRQLLALGGRKEWQQWMEQSTYYQQAARLAAESPAQDLAALQQAGIQSLQQWLEHPQLVKVSARTRSALDTAVAQSVEAYMAEVVKVVNTSNQVEDILSHWVSDVMGKFVLDSLQIPIDRASQAMWAKRKEWMPADVVHNLFGNDVTGRSPLQSVESRMLGEMLSGCGGGVAAPVSACTLDHYLRFVQKVISSVRQDYVANHAAMGAAPGGRGDDQAEREITERSYGVIAAAFTQLLEQAVVHQLPPELQALQQNGYLALDRVPGLLKRAGSLLELRSVPVRYFVFHSSVDEAAAVAATTSHGRSSPADASLSGGAVSGLAVQAPPHYASGTFLTGSNRLDVTLGEWSGQPDPPSSTARESGGIVDDATEQEYLSMLHRLRRRVETLAVTSLYEVIAQPERFGGNGFSAAEAIGLDQLFGPVKLLEDRLTTLLHYPPAAADKPIHFIEAGPLSGKTALLEQLAERTTRPGDKVVLVRYGGSATPYLPDLDDHPVAFAARFWFRVALASCPYLIRTEELYSRAPRSVYWWGHENNWSWERYQSLLQSARNAGTGHRQYQQQQQCGASSATVAAPAQLASILVDDVDRALSAMQVKWGNAATLSSVMTTSAAGGSGGMRGGALGHLAHSSSAAAASRKACSGAGVDEDAADGTGEDDADDGDDAEAPARATAAAAHSPSLEQQRQQVMSLWLSTGKSVEEHLYSCFTQISAAVGQVNFVFAGTAATPLLLAYCPAPCRRYYLPLSGGVGLQSRLRVLPLLSTLHALHLTHRLDMPGLLYEVLKNAPALAGKALELFWSHRVSLMDLRTGLPRLTMGNGSAHPQLLHSYVPRELFAELPVYITLLQDPRRTRRRLVELLQRQLSSPTGYLSTELDTTPQDVKDGLVLPHNHTSSQVHPFALFAIFSRQDAIDERVYNSEGQLLEGSELQRDGDAEDEDGVKDGGDGGGANARPKAAEASAAAARLRSSTGVGSNERKVVRAWAEVWAEYRSVVSALSTTPARKRDAMRILLHGALLLRSAAVAGAQLELNLKVPSFGFPLLASETRVRGSSVHHLRGTAAAAGESLIRSATPETVRRAVSAYKMFFSNAAPSHFPFRPMVGLNGGCDVVFVCGSTLALYNIVATTAQLRHMVARFAEALLGVLHVLMRQVLPADKVRAVQYVSVVSLDEAQPGVEASLIGNGSGGGHANVYARRRGSVVGGGVSVDVFNPVAAPTVPYCLDYDAVFEDHVIDRLRELQQSLGITKDFRTLSELIDEIEHTHRVRVLQNVVSTPEEVESLFSPTLLQLVPDSTVLPAYTSAVVSATDLMVQAMKLDDLASEARLLRDAVAGKSTAGGISPSEDLNAADGDYVHESAALLEAMMNDELDSMTNWTAQLHRQREETARDLQRDLVMEDRINYNAPPPSIGASAAGAAVTGVAPSKPSRAPGQTTAEDAEVDALAWLHDVITPESLIAGLKGSNPGAQASAPPMAGIPPAAAGGGLASHASFAGSIASVTGPWTPNPIPPPVAAPDGAGGRWSSPRGAEGSRRKGGSKEGSKMATVASRRPRRESHSSSGKRSSAASRQKRSASTSRSGDRATARSAPQSTSQTKRRKSSTFAAASASSKKGKAAPSYSSSSRKKSSSSRRR</sequence>
<feature type="compositionally biased region" description="Acidic residues" evidence="7">
    <location>
        <begin position="802"/>
        <end position="813"/>
    </location>
</feature>
<dbReference type="Gene3D" id="1.25.40.10">
    <property type="entry name" value="Tetratricopeptide repeat domain"/>
    <property type="match status" value="1"/>
</dbReference>
<reference evidence="10" key="1">
    <citation type="submission" date="2019-02" db="EMBL/GenBank/DDBJ databases">
        <title>FDA dAtabase for Regulatory Grade micrObial Sequences (FDA-ARGOS): Supporting development and validation of Infectious Disease Dx tests.</title>
        <authorList>
            <person name="Duncan R."/>
            <person name="Fisher C."/>
            <person name="Tallon L."/>
            <person name="Sadzewicz L."/>
            <person name="Sengamalay N."/>
            <person name="Ott S."/>
            <person name="Godinez A."/>
            <person name="Nagaraj S."/>
            <person name="Vavikolanu K."/>
            <person name="Nadendla S."/>
            <person name="Aluvathingal J."/>
            <person name="Sichtig H."/>
        </authorList>
    </citation>
    <scope>NUCLEOTIDE SEQUENCE [LARGE SCALE GENOMIC DNA]</scope>
    <source>
        <strain evidence="10">FDAARGOS_361</strain>
    </source>
</reference>
<gene>
    <name evidence="9" type="ORF">CGC21_23455</name>
</gene>
<proteinExistence type="inferred from homology"/>
<feature type="compositionally biased region" description="Acidic residues" evidence="7">
    <location>
        <begin position="2702"/>
        <end position="2722"/>
    </location>
</feature>
<protein>
    <submittedName>
        <fullName evidence="9">Protein kinase domain family protein</fullName>
    </submittedName>
</protein>
<feature type="compositionally biased region" description="Basic and acidic residues" evidence="7">
    <location>
        <begin position="158"/>
        <end position="171"/>
    </location>
</feature>
<dbReference type="InterPro" id="IPR011990">
    <property type="entry name" value="TPR-like_helical_dom_sf"/>
</dbReference>
<dbReference type="VEuPathDB" id="TriTrypDB:LdCL_100015600"/>
<keyword evidence="2 6" id="KW-0547">Nucleotide-binding</keyword>
<evidence type="ECO:0000256" key="2">
    <source>
        <dbReference type="ARBA" id="ARBA00022741"/>
    </source>
</evidence>
<dbReference type="InterPro" id="IPR050339">
    <property type="entry name" value="CC_SR_Kinase"/>
</dbReference>
<feature type="region of interest" description="Disordered" evidence="7">
    <location>
        <begin position="2700"/>
        <end position="2738"/>
    </location>
</feature>
<feature type="region of interest" description="Disordered" evidence="7">
    <location>
        <begin position="519"/>
        <end position="565"/>
    </location>
</feature>
<feature type="compositionally biased region" description="Low complexity" evidence="7">
    <location>
        <begin position="680"/>
        <end position="692"/>
    </location>
</feature>
<keyword evidence="3 9" id="KW-0418">Kinase</keyword>
<dbReference type="InterPro" id="IPR008271">
    <property type="entry name" value="Ser/Thr_kinase_AS"/>
</dbReference>
<evidence type="ECO:0000256" key="1">
    <source>
        <dbReference type="ARBA" id="ARBA00022679"/>
    </source>
</evidence>
<feature type="region of interest" description="Disordered" evidence="7">
    <location>
        <begin position="629"/>
        <end position="651"/>
    </location>
</feature>
<feature type="compositionally biased region" description="Basic and acidic residues" evidence="7">
    <location>
        <begin position="882"/>
        <end position="896"/>
    </location>
</feature>
<feature type="compositionally biased region" description="Low complexity" evidence="7">
    <location>
        <begin position="3006"/>
        <end position="3023"/>
    </location>
</feature>
<feature type="compositionally biased region" description="Polar residues" evidence="7">
    <location>
        <begin position="361"/>
        <end position="376"/>
    </location>
</feature>
<feature type="compositionally biased region" description="Acidic residues" evidence="7">
    <location>
        <begin position="201"/>
        <end position="214"/>
    </location>
</feature>
<feature type="compositionally biased region" description="Pro residues" evidence="7">
    <location>
        <begin position="3556"/>
        <end position="3565"/>
    </location>
</feature>
<dbReference type="SMART" id="SM00220">
    <property type="entry name" value="S_TKc"/>
    <property type="match status" value="1"/>
</dbReference>
<feature type="compositionally biased region" description="Basic residues" evidence="7">
    <location>
        <begin position="1"/>
        <end position="10"/>
    </location>
</feature>
<feature type="compositionally biased region" description="Basic and acidic residues" evidence="7">
    <location>
        <begin position="1555"/>
        <end position="1570"/>
    </location>
</feature>
<dbReference type="InterPro" id="IPR017441">
    <property type="entry name" value="Protein_kinase_ATP_BS"/>
</dbReference>
<feature type="region of interest" description="Disordered" evidence="7">
    <location>
        <begin position="977"/>
        <end position="1004"/>
    </location>
</feature>
<feature type="region of interest" description="Disordered" evidence="7">
    <location>
        <begin position="677"/>
        <end position="824"/>
    </location>
</feature>
<dbReference type="PROSITE" id="PS00108">
    <property type="entry name" value="PROTEIN_KINASE_ST"/>
    <property type="match status" value="1"/>
</dbReference>
<dbReference type="PROSITE" id="PS50011">
    <property type="entry name" value="PROTEIN_KINASE_DOM"/>
    <property type="match status" value="1"/>
</dbReference>
<dbReference type="VEuPathDB" id="TriTrypDB:LdBPK_100870.1"/>
<evidence type="ECO:0000259" key="8">
    <source>
        <dbReference type="PROSITE" id="PS50011"/>
    </source>
</evidence>
<dbReference type="VEuPathDB" id="TriTrypDB:LdCL_100015500"/>
<dbReference type="GO" id="GO:0005634">
    <property type="term" value="C:nucleus"/>
    <property type="evidence" value="ECO:0007669"/>
    <property type="project" value="TreeGrafter"/>
</dbReference>
<feature type="domain" description="Protein kinase" evidence="8">
    <location>
        <begin position="1052"/>
        <end position="1486"/>
    </location>
</feature>
<evidence type="ECO:0000256" key="4">
    <source>
        <dbReference type="ARBA" id="ARBA00022840"/>
    </source>
</evidence>
<accession>A0A504XE19</accession>
<feature type="compositionally biased region" description="Basic residues" evidence="7">
    <location>
        <begin position="395"/>
        <end position="405"/>
    </location>
</feature>
<dbReference type="GO" id="GO:0005737">
    <property type="term" value="C:cytoplasm"/>
    <property type="evidence" value="ECO:0007669"/>
    <property type="project" value="TreeGrafter"/>
</dbReference>
<feature type="compositionally biased region" description="Low complexity" evidence="7">
    <location>
        <begin position="36"/>
        <end position="50"/>
    </location>
</feature>
<feature type="compositionally biased region" description="Low complexity" evidence="7">
    <location>
        <begin position="174"/>
        <end position="193"/>
    </location>
</feature>